<feature type="domain" description="SGNH" evidence="3">
    <location>
        <begin position="393"/>
        <end position="630"/>
    </location>
</feature>
<feature type="transmembrane region" description="Helical" evidence="1">
    <location>
        <begin position="76"/>
        <end position="98"/>
    </location>
</feature>
<feature type="transmembrane region" description="Helical" evidence="1">
    <location>
        <begin position="345"/>
        <end position="363"/>
    </location>
</feature>
<feature type="transmembrane region" description="Helical" evidence="1">
    <location>
        <begin position="104"/>
        <end position="120"/>
    </location>
</feature>
<keyword evidence="1" id="KW-1133">Transmembrane helix</keyword>
<keyword evidence="4" id="KW-0012">Acyltransferase</keyword>
<proteinExistence type="predicted"/>
<comment type="caution">
    <text evidence="4">The sequence shown here is derived from an EMBL/GenBank/DDBJ whole genome shotgun (WGS) entry which is preliminary data.</text>
</comment>
<feature type="transmembrane region" description="Helical" evidence="1">
    <location>
        <begin position="306"/>
        <end position="325"/>
    </location>
</feature>
<organism evidence="4 5">
    <name type="scientific">Massilia timonae</name>
    <dbReference type="NCBI Taxonomy" id="47229"/>
    <lineage>
        <taxon>Bacteria</taxon>
        <taxon>Pseudomonadati</taxon>
        <taxon>Pseudomonadota</taxon>
        <taxon>Betaproteobacteria</taxon>
        <taxon>Burkholderiales</taxon>
        <taxon>Oxalobacteraceae</taxon>
        <taxon>Telluria group</taxon>
        <taxon>Massilia</taxon>
    </lineage>
</organism>
<evidence type="ECO:0000259" key="3">
    <source>
        <dbReference type="Pfam" id="PF19040"/>
    </source>
</evidence>
<dbReference type="InterPro" id="IPR050879">
    <property type="entry name" value="Acyltransferase_3"/>
</dbReference>
<feature type="transmembrane region" description="Helical" evidence="1">
    <location>
        <begin position="221"/>
        <end position="240"/>
    </location>
</feature>
<reference evidence="4 5" key="1">
    <citation type="submission" date="2014-10" db="EMBL/GenBank/DDBJ databases">
        <authorList>
            <person name="Seo M.-J."/>
            <person name="Seok Y.J."/>
            <person name="Cha I.-T."/>
        </authorList>
    </citation>
    <scope>NUCLEOTIDE SEQUENCE [LARGE SCALE GENOMIC DNA]</scope>
    <source>
        <strain evidence="4 5">NEU</strain>
    </source>
</reference>
<gene>
    <name evidence="4" type="ORF">LO55_1050</name>
</gene>
<evidence type="ECO:0000259" key="2">
    <source>
        <dbReference type="Pfam" id="PF01757"/>
    </source>
</evidence>
<dbReference type="EMBL" id="JRYB01000001">
    <property type="protein sequence ID" value="OIJ41185.1"/>
    <property type="molecule type" value="Genomic_DNA"/>
</dbReference>
<keyword evidence="1" id="KW-0812">Transmembrane</keyword>
<dbReference type="AlphaFoldDB" id="A0A1S2N810"/>
<dbReference type="Pfam" id="PF19040">
    <property type="entry name" value="SGNH"/>
    <property type="match status" value="1"/>
</dbReference>
<dbReference type="RefSeq" id="WP_071360709.1">
    <property type="nucleotide sequence ID" value="NZ_JRYB01000001.1"/>
</dbReference>
<keyword evidence="1" id="KW-0472">Membrane</keyword>
<accession>A0A1S2N810</accession>
<dbReference type="InterPro" id="IPR043968">
    <property type="entry name" value="SGNH"/>
</dbReference>
<dbReference type="Proteomes" id="UP000180246">
    <property type="component" value="Unassembled WGS sequence"/>
</dbReference>
<dbReference type="GO" id="GO:0016747">
    <property type="term" value="F:acyltransferase activity, transferring groups other than amino-acyl groups"/>
    <property type="evidence" value="ECO:0007669"/>
    <property type="project" value="InterPro"/>
</dbReference>
<sequence length="670" mass="74411">MVQSVTKVRADIQALRGLAVLAVVFYHAKIGAINGGYLGVDIFFVLSGFLITSLIKKAVEDDSFSYKSFLARRAKRLLPAAFVTFLFTSLAAPFLLGAQELADFWHQLFGALTFSANFVLTSQSGYFSGAAELKPLLHAWSLAVEEQYYFILPAIFLFFPRKAWLPVLTLLTLASMVLCYVHRGEASTFFLLPTRAWELLIGSLGVFLIEIRWIRILAGKLAILSALGLLACLILTFYSFHPGPQALLICLGTLAVILANHPLLQRGVIVETLHKVGDISYSLYLVHWPIFAFYNNIVLGNENTLTQYLIRAALIVLSFLLAWILHRHIEEPFRHGNLHGYYRPAMAATCVTLMALGVAQAVITKKPEKDYAFARRANTGFAPACASATHFLPSESCQNSETPTVLVWGDSFAMHLVPGLSHESIFPKHIVQATMGRCGPLIGLASVEFNSEQWAKKCIEFNDTVLSYLKKNPELRTVILSSPLTQYTRNTTVIERVALGDEPARVTGTLPRGHAGLARTVSAIRALGRDVILVAPPPSSGFDIGRCLERRDRGQWIGGVDEQCRIKREQYLQHGHNVLALLHRAEKEMNLPIVRFDAILCDDRFCRTRIDGVSLYRDEGHLSYEGSIALFGLAETQLQLRRAIQRSAELSSQTAERSKMIDASLPPRSL</sequence>
<dbReference type="PANTHER" id="PTHR23028:SF53">
    <property type="entry name" value="ACYL_TRANSF_3 DOMAIN-CONTAINING PROTEIN"/>
    <property type="match status" value="1"/>
</dbReference>
<dbReference type="GO" id="GO:0009103">
    <property type="term" value="P:lipopolysaccharide biosynthetic process"/>
    <property type="evidence" value="ECO:0007669"/>
    <property type="project" value="TreeGrafter"/>
</dbReference>
<name>A0A1S2N810_9BURK</name>
<dbReference type="Pfam" id="PF01757">
    <property type="entry name" value="Acyl_transf_3"/>
    <property type="match status" value="1"/>
</dbReference>
<feature type="transmembrane region" description="Helical" evidence="1">
    <location>
        <begin position="163"/>
        <end position="183"/>
    </location>
</feature>
<protein>
    <submittedName>
        <fullName evidence="4">Acyltransferase family protein</fullName>
    </submittedName>
</protein>
<dbReference type="PANTHER" id="PTHR23028">
    <property type="entry name" value="ACETYLTRANSFERASE"/>
    <property type="match status" value="1"/>
</dbReference>
<feature type="transmembrane region" description="Helical" evidence="1">
    <location>
        <begin position="246"/>
        <end position="264"/>
    </location>
</feature>
<feature type="transmembrane region" description="Helical" evidence="1">
    <location>
        <begin position="36"/>
        <end position="55"/>
    </location>
</feature>
<evidence type="ECO:0000313" key="5">
    <source>
        <dbReference type="Proteomes" id="UP000180246"/>
    </source>
</evidence>
<evidence type="ECO:0000313" key="4">
    <source>
        <dbReference type="EMBL" id="OIJ41185.1"/>
    </source>
</evidence>
<dbReference type="InterPro" id="IPR002656">
    <property type="entry name" value="Acyl_transf_3_dom"/>
</dbReference>
<keyword evidence="4" id="KW-0808">Transferase</keyword>
<feature type="domain" description="Acyltransferase 3" evidence="2">
    <location>
        <begin position="10"/>
        <end position="326"/>
    </location>
</feature>
<feature type="transmembrane region" description="Helical" evidence="1">
    <location>
        <begin position="276"/>
        <end position="294"/>
    </location>
</feature>
<dbReference type="GO" id="GO:0016020">
    <property type="term" value="C:membrane"/>
    <property type="evidence" value="ECO:0007669"/>
    <property type="project" value="TreeGrafter"/>
</dbReference>
<evidence type="ECO:0000256" key="1">
    <source>
        <dbReference type="SAM" id="Phobius"/>
    </source>
</evidence>
<feature type="transmembrane region" description="Helical" evidence="1">
    <location>
        <begin position="189"/>
        <end position="209"/>
    </location>
</feature>